<feature type="domain" description="Tyrosine-protein phosphatase" evidence="6">
    <location>
        <begin position="3"/>
        <end position="144"/>
    </location>
</feature>
<dbReference type="GO" id="GO:0004725">
    <property type="term" value="F:protein tyrosine phosphatase activity"/>
    <property type="evidence" value="ECO:0007669"/>
    <property type="project" value="UniProtKB-EC"/>
</dbReference>
<feature type="compositionally biased region" description="Basic and acidic residues" evidence="5">
    <location>
        <begin position="259"/>
        <end position="274"/>
    </location>
</feature>
<dbReference type="InterPro" id="IPR003595">
    <property type="entry name" value="Tyr_Pase_cat"/>
</dbReference>
<dbReference type="Pfam" id="PF00782">
    <property type="entry name" value="DSPc"/>
    <property type="match status" value="1"/>
</dbReference>
<reference evidence="8 9" key="1">
    <citation type="submission" date="2019-07" db="EMBL/GenBank/DDBJ databases">
        <title>Rhodotorula toruloides NBRC10032 genome sequencing.</title>
        <authorList>
            <person name="Shida Y."/>
            <person name="Takaku H."/>
            <person name="Ogasawara W."/>
            <person name="Mori K."/>
        </authorList>
    </citation>
    <scope>NUCLEOTIDE SEQUENCE [LARGE SCALE GENOMIC DNA]</scope>
    <source>
        <strain evidence="8 9">NBRC10032</strain>
    </source>
</reference>
<evidence type="ECO:0000256" key="3">
    <source>
        <dbReference type="ARBA" id="ARBA00022801"/>
    </source>
</evidence>
<feature type="compositionally biased region" description="Low complexity" evidence="5">
    <location>
        <begin position="343"/>
        <end position="353"/>
    </location>
</feature>
<dbReference type="InterPro" id="IPR000340">
    <property type="entry name" value="Dual-sp_phosphatase_cat-dom"/>
</dbReference>
<dbReference type="SMART" id="SM00404">
    <property type="entry name" value="PTPc_motif"/>
    <property type="match status" value="1"/>
</dbReference>
<feature type="compositionally biased region" description="Low complexity" evidence="5">
    <location>
        <begin position="191"/>
        <end position="204"/>
    </location>
</feature>
<evidence type="ECO:0000256" key="2">
    <source>
        <dbReference type="ARBA" id="ARBA00013064"/>
    </source>
</evidence>
<dbReference type="AlphaFoldDB" id="A0A511KKB5"/>
<dbReference type="Proteomes" id="UP000321518">
    <property type="component" value="Unassembled WGS sequence"/>
</dbReference>
<feature type="compositionally biased region" description="Basic and acidic residues" evidence="5">
    <location>
        <begin position="330"/>
        <end position="340"/>
    </location>
</feature>
<dbReference type="PANTHER" id="PTHR45848:SF4">
    <property type="entry name" value="DUAL SPECIFICITY PROTEIN PHOSPHATASE 12"/>
    <property type="match status" value="1"/>
</dbReference>
<accession>A0A511KKB5</accession>
<evidence type="ECO:0000256" key="1">
    <source>
        <dbReference type="ARBA" id="ARBA00008601"/>
    </source>
</evidence>
<protein>
    <recommendedName>
        <fullName evidence="2">protein-tyrosine-phosphatase</fullName>
        <ecNumber evidence="2">3.1.3.48</ecNumber>
    </recommendedName>
</protein>
<feature type="compositionally biased region" description="Low complexity" evidence="5">
    <location>
        <begin position="445"/>
        <end position="477"/>
    </location>
</feature>
<dbReference type="InterPro" id="IPR020422">
    <property type="entry name" value="TYR_PHOSPHATASE_DUAL_dom"/>
</dbReference>
<gene>
    <name evidence="8" type="ORF">Rt10032_c09g3921</name>
</gene>
<proteinExistence type="inferred from homology"/>
<feature type="compositionally biased region" description="Pro residues" evidence="5">
    <location>
        <begin position="382"/>
        <end position="392"/>
    </location>
</feature>
<dbReference type="InterPro" id="IPR029021">
    <property type="entry name" value="Prot-tyrosine_phosphatase-like"/>
</dbReference>
<dbReference type="Gene3D" id="3.90.190.10">
    <property type="entry name" value="Protein tyrosine phosphatase superfamily"/>
    <property type="match status" value="1"/>
</dbReference>
<dbReference type="PANTHER" id="PTHR45848">
    <property type="entry name" value="DUAL SPECIFICITY PROTEIN PHOSPHATASE 12 FAMILY MEMBER"/>
    <property type="match status" value="1"/>
</dbReference>
<evidence type="ECO:0000313" key="9">
    <source>
        <dbReference type="Proteomes" id="UP000321518"/>
    </source>
</evidence>
<dbReference type="EC" id="3.1.3.48" evidence="2"/>
<dbReference type="SMART" id="SM00195">
    <property type="entry name" value="DSPc"/>
    <property type="match status" value="1"/>
</dbReference>
<evidence type="ECO:0000313" key="8">
    <source>
        <dbReference type="EMBL" id="GEM09904.1"/>
    </source>
</evidence>
<dbReference type="GO" id="GO:0005634">
    <property type="term" value="C:nucleus"/>
    <property type="evidence" value="ECO:0007669"/>
    <property type="project" value="TreeGrafter"/>
</dbReference>
<dbReference type="PROSITE" id="PS50056">
    <property type="entry name" value="TYR_PHOSPHATASE_2"/>
    <property type="match status" value="1"/>
</dbReference>
<feature type="compositionally biased region" description="Polar residues" evidence="5">
    <location>
        <begin position="402"/>
        <end position="416"/>
    </location>
</feature>
<organism evidence="8 9">
    <name type="scientific">Rhodotorula toruloides</name>
    <name type="common">Yeast</name>
    <name type="synonym">Rhodosporidium toruloides</name>
    <dbReference type="NCBI Taxonomy" id="5286"/>
    <lineage>
        <taxon>Eukaryota</taxon>
        <taxon>Fungi</taxon>
        <taxon>Dikarya</taxon>
        <taxon>Basidiomycota</taxon>
        <taxon>Pucciniomycotina</taxon>
        <taxon>Microbotryomycetes</taxon>
        <taxon>Sporidiobolales</taxon>
        <taxon>Sporidiobolaceae</taxon>
        <taxon>Rhodotorula</taxon>
    </lineage>
</organism>
<evidence type="ECO:0000259" key="7">
    <source>
        <dbReference type="PROSITE" id="PS50056"/>
    </source>
</evidence>
<dbReference type="OrthoDB" id="2017893at2759"/>
<evidence type="ECO:0000256" key="5">
    <source>
        <dbReference type="SAM" id="MobiDB-lite"/>
    </source>
</evidence>
<feature type="region of interest" description="Disordered" evidence="5">
    <location>
        <begin position="330"/>
        <end position="477"/>
    </location>
</feature>
<keyword evidence="4" id="KW-0904">Protein phosphatase</keyword>
<evidence type="ECO:0000259" key="6">
    <source>
        <dbReference type="PROSITE" id="PS50054"/>
    </source>
</evidence>
<dbReference type="CDD" id="cd14498">
    <property type="entry name" value="DSP"/>
    <property type="match status" value="1"/>
</dbReference>
<dbReference type="EMBL" id="BJWK01000009">
    <property type="protein sequence ID" value="GEM09904.1"/>
    <property type="molecule type" value="Genomic_DNA"/>
</dbReference>
<feature type="region of interest" description="Disordered" evidence="5">
    <location>
        <begin position="180"/>
        <end position="274"/>
    </location>
</feature>
<evidence type="ECO:0000256" key="4">
    <source>
        <dbReference type="ARBA" id="ARBA00022912"/>
    </source>
</evidence>
<dbReference type="InterPro" id="IPR000387">
    <property type="entry name" value="Tyr_Pase_dom"/>
</dbReference>
<name>A0A511KKB5_RHOTO</name>
<dbReference type="InterPro" id="IPR016130">
    <property type="entry name" value="Tyr_Pase_AS"/>
</dbReference>
<dbReference type="SUPFAM" id="SSF52799">
    <property type="entry name" value="(Phosphotyrosine protein) phosphatases II"/>
    <property type="match status" value="1"/>
</dbReference>
<keyword evidence="3" id="KW-0378">Hydrolase</keyword>
<dbReference type="GO" id="GO:0008138">
    <property type="term" value="F:protein tyrosine/serine/threonine phosphatase activity"/>
    <property type="evidence" value="ECO:0007669"/>
    <property type="project" value="TreeGrafter"/>
</dbReference>
<comment type="similarity">
    <text evidence="1">Belongs to the protein-tyrosine phosphatase family. Non-receptor class dual specificity subfamily.</text>
</comment>
<feature type="compositionally biased region" description="Low complexity" evidence="5">
    <location>
        <begin position="211"/>
        <end position="245"/>
    </location>
</feature>
<feature type="domain" description="Tyrosine specific protein phosphatases" evidence="7">
    <location>
        <begin position="65"/>
        <end position="123"/>
    </location>
</feature>
<dbReference type="PROSITE" id="PS50054">
    <property type="entry name" value="TYR_PHOSPHATASE_DUAL"/>
    <property type="match status" value="1"/>
</dbReference>
<sequence length="548" mass="58653">MAEPMQEVLPGLWIGDYNASQDHDLLKEHDISCIVSGMRQEYAAAPGIDLHRVSVDDTDSTNIIEHFLPTADFIDAALSREQNVLVHCQAGVSRSTTLLAAYLMRKLGLNVEQAVERIRSVRPQVEPSEFFLMQLELFERCQCEWDPVKWSEERRFLMSFAQAQIMGGAPPSIVLAYYPSPSQTPNTPPGSRSVSMSTMSSRQISPPPSPHTSTSPTPLEPALLPAAIVSSPSSSTAPAPLSAIPNLAPPPTRKRLTPRKSDSNYGREKQAEKAEIEKIGSRGEVTVQGRRIRCKMCRRELAAREHIVAHELGKGQQAFAPNRRDMAAYRAEQEQRRYDLSKPSQPASAAAPSTAPPPTTPLAALRISQPVAGTRVVQPRPSSLPRPQPVARPQPRQVEPPSTDTPANLSATTTASDAEGGSGATPAAALATGDSAAPSPDRDVSLFPSPSSSSPSLSARPVAPSSSSSSSEPPLLPSPACSSYFVEPLSWMSPILETGVLAGKISCPNKKCGAKLGNFDWAGTQCSCGAWVCPGFALNVSRVDEMSG</sequence>
<comment type="caution">
    <text evidence="8">The sequence shown here is derived from an EMBL/GenBank/DDBJ whole genome shotgun (WGS) entry which is preliminary data.</text>
</comment>
<dbReference type="PROSITE" id="PS00383">
    <property type="entry name" value="TYR_PHOSPHATASE_1"/>
    <property type="match status" value="1"/>
</dbReference>